<keyword evidence="2" id="KW-1003">Cell membrane</keyword>
<comment type="subcellular location">
    <subcellularLocation>
        <location evidence="1">Cell membrane</location>
    </subcellularLocation>
</comment>
<dbReference type="GO" id="GO:0044781">
    <property type="term" value="P:bacterial-type flagellum organization"/>
    <property type="evidence" value="ECO:0007669"/>
    <property type="project" value="InterPro"/>
</dbReference>
<dbReference type="RefSeq" id="WP_126050067.1">
    <property type="nucleotide sequence ID" value="NZ_QYTV02000003.1"/>
</dbReference>
<keyword evidence="8" id="KW-0966">Cell projection</keyword>
<proteinExistence type="predicted"/>
<gene>
    <name evidence="8" type="ORF">D4T97_009685</name>
</gene>
<feature type="transmembrane region" description="Helical" evidence="6">
    <location>
        <begin position="67"/>
        <end position="85"/>
    </location>
</feature>
<feature type="signal peptide" evidence="7">
    <location>
        <begin position="1"/>
        <end position="25"/>
    </location>
</feature>
<evidence type="ECO:0000256" key="6">
    <source>
        <dbReference type="SAM" id="Phobius"/>
    </source>
</evidence>
<dbReference type="Pfam" id="PF04347">
    <property type="entry name" value="FliO"/>
    <property type="match status" value="1"/>
</dbReference>
<dbReference type="AlphaFoldDB" id="A0A429Y2V5"/>
<evidence type="ECO:0000256" key="4">
    <source>
        <dbReference type="ARBA" id="ARBA00022989"/>
    </source>
</evidence>
<evidence type="ECO:0000256" key="5">
    <source>
        <dbReference type="ARBA" id="ARBA00023136"/>
    </source>
</evidence>
<evidence type="ECO:0000256" key="7">
    <source>
        <dbReference type="SAM" id="SignalP"/>
    </source>
</evidence>
<feature type="chain" id="PRO_5019435364" evidence="7">
    <location>
        <begin position="26"/>
        <end position="219"/>
    </location>
</feature>
<keyword evidence="5 6" id="KW-0472">Membrane</keyword>
<organism evidence="8 9">
    <name type="scientific">Siminovitchia acidinfaciens</name>
    <dbReference type="NCBI Taxonomy" id="2321395"/>
    <lineage>
        <taxon>Bacteria</taxon>
        <taxon>Bacillati</taxon>
        <taxon>Bacillota</taxon>
        <taxon>Bacilli</taxon>
        <taxon>Bacillales</taxon>
        <taxon>Bacillaceae</taxon>
        <taxon>Siminovitchia</taxon>
    </lineage>
</organism>
<keyword evidence="9" id="KW-1185">Reference proteome</keyword>
<dbReference type="OrthoDB" id="2376965at2"/>
<evidence type="ECO:0000256" key="1">
    <source>
        <dbReference type="ARBA" id="ARBA00004236"/>
    </source>
</evidence>
<dbReference type="InterPro" id="IPR022781">
    <property type="entry name" value="Flagellar_biosynth_FliO"/>
</dbReference>
<dbReference type="Proteomes" id="UP000287156">
    <property type="component" value="Unassembled WGS sequence"/>
</dbReference>
<sequence>MKNKFMVLLLLLVVLTNTKPFIVHASPKGSVEECIKNPDKCEEQGGLNKLHQENSGNESFSIGFFEMVKMVAALAFVIGLLYFLLKFINKKSQSYQQNRLVQNLGGTALGGNRSIQVVKAGKRLLVLGVGEDVRLLKEITDEQEQIEILNQYNEQLEGSIQPADIVTKLTGTIKEMVDPRKSKDNNGTFQKHFKNEVDLIKTQRKSILKEFQGKGHDEK</sequence>
<evidence type="ECO:0000313" key="8">
    <source>
        <dbReference type="EMBL" id="RST75496.1"/>
    </source>
</evidence>
<keyword evidence="4 6" id="KW-1133">Transmembrane helix</keyword>
<evidence type="ECO:0000313" key="9">
    <source>
        <dbReference type="Proteomes" id="UP000287156"/>
    </source>
</evidence>
<accession>A0A429Y2V5</accession>
<keyword evidence="7" id="KW-0732">Signal</keyword>
<evidence type="ECO:0000256" key="3">
    <source>
        <dbReference type="ARBA" id="ARBA00022692"/>
    </source>
</evidence>
<evidence type="ECO:0000256" key="2">
    <source>
        <dbReference type="ARBA" id="ARBA00022475"/>
    </source>
</evidence>
<dbReference type="GO" id="GO:0016020">
    <property type="term" value="C:membrane"/>
    <property type="evidence" value="ECO:0007669"/>
    <property type="project" value="InterPro"/>
</dbReference>
<dbReference type="EMBL" id="QYTV02000003">
    <property type="protein sequence ID" value="RST75496.1"/>
    <property type="molecule type" value="Genomic_DNA"/>
</dbReference>
<name>A0A429Y2V5_9BACI</name>
<keyword evidence="8" id="KW-0282">Flagellum</keyword>
<comment type="caution">
    <text evidence="8">The sequence shown here is derived from an EMBL/GenBank/DDBJ whole genome shotgun (WGS) entry which is preliminary data.</text>
</comment>
<protein>
    <submittedName>
        <fullName evidence="8">Flagellar biosynthesis protein FliZ</fullName>
    </submittedName>
</protein>
<keyword evidence="3 6" id="KW-0812">Transmembrane</keyword>
<keyword evidence="8" id="KW-0969">Cilium</keyword>
<reference evidence="8" key="1">
    <citation type="submission" date="2018-12" db="EMBL/GenBank/DDBJ databases">
        <authorList>
            <person name="Sun L."/>
            <person name="Chen Z."/>
        </authorList>
    </citation>
    <scope>NUCLEOTIDE SEQUENCE [LARGE SCALE GENOMIC DNA]</scope>
    <source>
        <strain evidence="8">3-2-2</strain>
    </source>
</reference>